<name>A0A9D4TMK0_CHLVU</name>
<evidence type="ECO:0000259" key="6">
    <source>
        <dbReference type="PROSITE" id="PS51686"/>
    </source>
</evidence>
<dbReference type="SUPFAM" id="SSF53335">
    <property type="entry name" value="S-adenosyl-L-methionine-dependent methyltransferases"/>
    <property type="match status" value="1"/>
</dbReference>
<dbReference type="PROSITE" id="PS51686">
    <property type="entry name" value="SAM_MT_RSMB_NOP"/>
    <property type="match status" value="1"/>
</dbReference>
<dbReference type="Gene3D" id="2.30.130.10">
    <property type="entry name" value="PUA domain"/>
    <property type="match status" value="1"/>
</dbReference>
<dbReference type="PANTHER" id="PTHR22807">
    <property type="entry name" value="NOP2 YEAST -RELATED NOL1/NOP2/FMU SUN DOMAIN-CONTAINING"/>
    <property type="match status" value="1"/>
</dbReference>
<dbReference type="GO" id="GO:0003723">
    <property type="term" value="F:RNA binding"/>
    <property type="evidence" value="ECO:0007669"/>
    <property type="project" value="UniProtKB-UniRule"/>
</dbReference>
<keyword evidence="4 5" id="KW-0694">RNA-binding</keyword>
<dbReference type="GO" id="GO:0008173">
    <property type="term" value="F:RNA methyltransferase activity"/>
    <property type="evidence" value="ECO:0007669"/>
    <property type="project" value="InterPro"/>
</dbReference>
<protein>
    <recommendedName>
        <fullName evidence="6">SAM-dependent MTase RsmB/NOP-type domain-containing protein</fullName>
    </recommendedName>
</protein>
<dbReference type="PROSITE" id="PS50890">
    <property type="entry name" value="PUA"/>
    <property type="match status" value="1"/>
</dbReference>
<comment type="similarity">
    <text evidence="5">Belongs to the class I-like SAM-binding methyltransferase superfamily. RsmB/NOP family.</text>
</comment>
<accession>A0A9D4TMK0</accession>
<keyword evidence="8" id="KW-1185">Reference proteome</keyword>
<feature type="binding site" evidence="5">
    <location>
        <position position="384"/>
    </location>
    <ligand>
        <name>S-adenosyl-L-methionine</name>
        <dbReference type="ChEBI" id="CHEBI:59789"/>
    </ligand>
</feature>
<evidence type="ECO:0000256" key="3">
    <source>
        <dbReference type="ARBA" id="ARBA00022691"/>
    </source>
</evidence>
<dbReference type="Proteomes" id="UP001055712">
    <property type="component" value="Unassembled WGS sequence"/>
</dbReference>
<evidence type="ECO:0000313" key="8">
    <source>
        <dbReference type="Proteomes" id="UP001055712"/>
    </source>
</evidence>
<dbReference type="InterPro" id="IPR015947">
    <property type="entry name" value="PUA-like_sf"/>
</dbReference>
<dbReference type="InterPro" id="IPR029063">
    <property type="entry name" value="SAM-dependent_MTases_sf"/>
</dbReference>
<dbReference type="InterPro" id="IPR001678">
    <property type="entry name" value="MeTrfase_RsmB-F_NOP2_dom"/>
</dbReference>
<evidence type="ECO:0000313" key="7">
    <source>
        <dbReference type="EMBL" id="KAI3429255.1"/>
    </source>
</evidence>
<gene>
    <name evidence="7" type="ORF">D9Q98_005352</name>
</gene>
<organism evidence="7 8">
    <name type="scientific">Chlorella vulgaris</name>
    <name type="common">Green alga</name>
    <dbReference type="NCBI Taxonomy" id="3077"/>
    <lineage>
        <taxon>Eukaryota</taxon>
        <taxon>Viridiplantae</taxon>
        <taxon>Chlorophyta</taxon>
        <taxon>core chlorophytes</taxon>
        <taxon>Trebouxiophyceae</taxon>
        <taxon>Chlorellales</taxon>
        <taxon>Chlorellaceae</taxon>
        <taxon>Chlorella clade</taxon>
        <taxon>Chlorella</taxon>
    </lineage>
</organism>
<feature type="domain" description="SAM-dependent MTase RsmB/NOP-type" evidence="6">
    <location>
        <begin position="240"/>
        <end position="623"/>
    </location>
</feature>
<sequence length="626" mass="64978">MPPLPPTHFSSSVVLARQTLPNSPVSAAARIAAARTAERSPPISAASRLAATPPLTAELTTSVEPAAPAAVAAVPPHEQPQRTFAPKVCWEPEVQGVLEAALGAEKLAEISAALARPPLATCLRVNTMRTTVEDLLRRLPEAMTPEDAALLEANPAYQHPLLAGAVILPGTGPHPIDYACTGGREVIVGRKAGEAVMRGAHVFVPGLQAVSQGILAGDLVAVSIGLELPGSQRYAFTRGTVLGTENAARQVEKLGAAAHDRSHLFIGIGRAELNRTEFFQERGGVGITMLERVFRTPGCGGLLPGDFMLQNVCSLVTAQVLGPPPGARVLDMCAAPGGKTTAIAQLMNNQGEVIAFDRTHAKAAGVRRIAESFGLSIVKAYKMDATKALLEPPAAAAEPAVAMGAGAAGAAAAGAEAGEGAGEPAAAAAPVKLGRRGGVSLPPSATTLRRLERVAQARELRGQAPISSALVAAGQEAVTPGFPPASFDYVLCDAPCTALGLRPRLLHRQSLRELEQTATYQRKLLRVAVALLRPGGHLVFSTCTINPGENEGNVRWLLDTFPDMRLVPQSPRLGLPGLSGAVTLPDGSVQQLLSESEAALVQRFDPSAPLDTIGFFIAKFEKAAAA</sequence>
<dbReference type="GO" id="GO:0001510">
    <property type="term" value="P:RNA methylation"/>
    <property type="evidence" value="ECO:0007669"/>
    <property type="project" value="InterPro"/>
</dbReference>
<dbReference type="InterPro" id="IPR023267">
    <property type="entry name" value="RCMT"/>
</dbReference>
<proteinExistence type="inferred from homology"/>
<reference evidence="7" key="1">
    <citation type="journal article" date="2019" name="Plant J.">
        <title>Chlorella vulgaris genome assembly and annotation reveals the molecular basis for metabolic acclimation to high light conditions.</title>
        <authorList>
            <person name="Cecchin M."/>
            <person name="Marcolungo L."/>
            <person name="Rossato M."/>
            <person name="Girolomoni L."/>
            <person name="Cosentino E."/>
            <person name="Cuine S."/>
            <person name="Li-Beisson Y."/>
            <person name="Delledonne M."/>
            <person name="Ballottari M."/>
        </authorList>
    </citation>
    <scope>NUCLEOTIDE SEQUENCE</scope>
    <source>
        <strain evidence="7">211/11P</strain>
    </source>
</reference>
<feature type="binding site" evidence="5">
    <location>
        <position position="357"/>
    </location>
    <ligand>
        <name>S-adenosyl-L-methionine</name>
        <dbReference type="ChEBI" id="CHEBI:59789"/>
    </ligand>
</feature>
<dbReference type="PRINTS" id="PR02008">
    <property type="entry name" value="RCMTFAMILY"/>
</dbReference>
<dbReference type="InterPro" id="IPR049560">
    <property type="entry name" value="MeTrfase_RsmB-F_NOP2_cat"/>
</dbReference>
<dbReference type="OrthoDB" id="260824at2759"/>
<keyword evidence="1 5" id="KW-0489">Methyltransferase</keyword>
<dbReference type="AlphaFoldDB" id="A0A9D4TMK0"/>
<feature type="active site" description="Nucleophile" evidence="5">
    <location>
        <position position="543"/>
    </location>
</feature>
<feature type="binding site" evidence="5">
    <location>
        <position position="493"/>
    </location>
    <ligand>
        <name>S-adenosyl-L-methionine</name>
        <dbReference type="ChEBI" id="CHEBI:59789"/>
    </ligand>
</feature>
<dbReference type="Pfam" id="PF01189">
    <property type="entry name" value="Methyltr_RsmB-F"/>
    <property type="match status" value="2"/>
</dbReference>
<keyword evidence="3 5" id="KW-0949">S-adenosyl-L-methionine</keyword>
<comment type="caution">
    <text evidence="7">The sequence shown here is derived from an EMBL/GenBank/DDBJ whole genome shotgun (WGS) entry which is preliminary data.</text>
</comment>
<keyword evidence="2 5" id="KW-0808">Transferase</keyword>
<evidence type="ECO:0000256" key="4">
    <source>
        <dbReference type="ARBA" id="ARBA00022884"/>
    </source>
</evidence>
<dbReference type="PANTHER" id="PTHR22807:SF34">
    <property type="entry name" value="TRNA (CYTOSINE(72)-C(5))-METHYLTRANSFERASE NSUN6"/>
    <property type="match status" value="1"/>
</dbReference>
<evidence type="ECO:0000256" key="1">
    <source>
        <dbReference type="ARBA" id="ARBA00022603"/>
    </source>
</evidence>
<dbReference type="InterPro" id="IPR036974">
    <property type="entry name" value="PUA_sf"/>
</dbReference>
<dbReference type="SUPFAM" id="SSF88697">
    <property type="entry name" value="PUA domain-like"/>
    <property type="match status" value="1"/>
</dbReference>
<evidence type="ECO:0000256" key="2">
    <source>
        <dbReference type="ARBA" id="ARBA00022679"/>
    </source>
</evidence>
<feature type="binding site" evidence="5">
    <location>
        <begin position="333"/>
        <end position="339"/>
    </location>
    <ligand>
        <name>S-adenosyl-L-methionine</name>
        <dbReference type="ChEBI" id="CHEBI:59789"/>
    </ligand>
</feature>
<dbReference type="Gene3D" id="3.40.50.150">
    <property type="entry name" value="Vaccinia Virus protein VP39"/>
    <property type="match status" value="2"/>
</dbReference>
<dbReference type="EMBL" id="SIDB01000008">
    <property type="protein sequence ID" value="KAI3429255.1"/>
    <property type="molecule type" value="Genomic_DNA"/>
</dbReference>
<reference evidence="7" key="2">
    <citation type="submission" date="2020-11" db="EMBL/GenBank/DDBJ databases">
        <authorList>
            <person name="Cecchin M."/>
            <person name="Marcolungo L."/>
            <person name="Rossato M."/>
            <person name="Girolomoni L."/>
            <person name="Cosentino E."/>
            <person name="Cuine S."/>
            <person name="Li-Beisson Y."/>
            <person name="Delledonne M."/>
            <person name="Ballottari M."/>
        </authorList>
    </citation>
    <scope>NUCLEOTIDE SEQUENCE</scope>
    <source>
        <strain evidence="7">211/11P</strain>
        <tissue evidence="7">Whole cell</tissue>
    </source>
</reference>
<evidence type="ECO:0000256" key="5">
    <source>
        <dbReference type="PROSITE-ProRule" id="PRU01023"/>
    </source>
</evidence>